<dbReference type="InterPro" id="IPR050534">
    <property type="entry name" value="Coronavir_polyprotein_1ab"/>
</dbReference>
<reference evidence="4 5" key="1">
    <citation type="submission" date="2024-09" db="EMBL/GenBank/DDBJ databases">
        <authorList>
            <person name="Sun Q."/>
            <person name="Mori K."/>
        </authorList>
    </citation>
    <scope>NUCLEOTIDE SEQUENCE [LARGE SCALE GENOMIC DNA]</scope>
    <source>
        <strain evidence="4 5">CECT 8064</strain>
    </source>
</reference>
<dbReference type="Gene3D" id="3.40.50.300">
    <property type="entry name" value="P-loop containing nucleotide triphosphate hydrolases"/>
    <property type="match status" value="2"/>
</dbReference>
<dbReference type="CDD" id="cd18809">
    <property type="entry name" value="SF1_C_RecD"/>
    <property type="match status" value="1"/>
</dbReference>
<comment type="caution">
    <text evidence="4">The sequence shown here is derived from an EMBL/GenBank/DDBJ whole genome shotgun (WGS) entry which is preliminary data.</text>
</comment>
<dbReference type="EMBL" id="JBHMEP010000001">
    <property type="protein sequence ID" value="MFB9134469.1"/>
    <property type="molecule type" value="Genomic_DNA"/>
</dbReference>
<gene>
    <name evidence="4" type="ORF">ACFFUV_05715</name>
</gene>
<dbReference type="Pfam" id="PF14490">
    <property type="entry name" value="HHH_RecD2"/>
    <property type="match status" value="1"/>
</dbReference>
<dbReference type="InterPro" id="IPR029493">
    <property type="entry name" value="RecD2-like_HHH"/>
</dbReference>
<accession>A0ABV5HJR0</accession>
<dbReference type="PANTHER" id="PTHR43788:SF6">
    <property type="entry name" value="DNA HELICASE B"/>
    <property type="match status" value="1"/>
</dbReference>
<dbReference type="PANTHER" id="PTHR43788">
    <property type="entry name" value="DNA2/NAM7 HELICASE FAMILY MEMBER"/>
    <property type="match status" value="1"/>
</dbReference>
<protein>
    <submittedName>
        <fullName evidence="4">AAA family ATPase</fullName>
    </submittedName>
</protein>
<keyword evidence="2" id="KW-0067">ATP-binding</keyword>
<dbReference type="InterPro" id="IPR027417">
    <property type="entry name" value="P-loop_NTPase"/>
</dbReference>
<evidence type="ECO:0000256" key="2">
    <source>
        <dbReference type="ARBA" id="ARBA00022840"/>
    </source>
</evidence>
<dbReference type="Pfam" id="PF13604">
    <property type="entry name" value="AAA_30"/>
    <property type="match status" value="1"/>
</dbReference>
<evidence type="ECO:0000313" key="5">
    <source>
        <dbReference type="Proteomes" id="UP001589645"/>
    </source>
</evidence>
<organism evidence="4 5">
    <name type="scientific">Vibrio olivae</name>
    <dbReference type="NCBI Taxonomy" id="1243002"/>
    <lineage>
        <taxon>Bacteria</taxon>
        <taxon>Pseudomonadati</taxon>
        <taxon>Pseudomonadota</taxon>
        <taxon>Gammaproteobacteria</taxon>
        <taxon>Vibrionales</taxon>
        <taxon>Vibrionaceae</taxon>
        <taxon>Vibrio</taxon>
    </lineage>
</organism>
<evidence type="ECO:0000313" key="4">
    <source>
        <dbReference type="EMBL" id="MFB9134469.1"/>
    </source>
</evidence>
<feature type="domain" description="ATP-dependent RecD2 DNA helicase-like helix-hairpin-helix" evidence="3">
    <location>
        <begin position="168"/>
        <end position="258"/>
    </location>
</feature>
<evidence type="ECO:0000256" key="1">
    <source>
        <dbReference type="ARBA" id="ARBA00022741"/>
    </source>
</evidence>
<name>A0ABV5HJR0_9VIBR</name>
<dbReference type="SUPFAM" id="SSF52540">
    <property type="entry name" value="P-loop containing nucleoside triphosphate hydrolases"/>
    <property type="match status" value="1"/>
</dbReference>
<keyword evidence="5" id="KW-1185">Reference proteome</keyword>
<proteinExistence type="predicted"/>
<dbReference type="RefSeq" id="WP_390190383.1">
    <property type="nucleotide sequence ID" value="NZ_JBHMEP010000001.1"/>
</dbReference>
<dbReference type="Proteomes" id="UP001589645">
    <property type="component" value="Unassembled WGS sequence"/>
</dbReference>
<dbReference type="Gene3D" id="2.30.30.940">
    <property type="match status" value="1"/>
</dbReference>
<keyword evidence="1" id="KW-0547">Nucleotide-binding</keyword>
<sequence>MPHQIITTPKEITELQGVVTAILHKLTDGNRHSAIFSIVVDKTKYKVKASFGCINGIPAVGELWSIRGKHTSDLTYGSQFEASEGKRIAITEETDQSLVLAFIVYNSNFPGIGPSWAKKLDIAFKECLVKSLETANVSDLEHHPQLHMPHVMAELLLLGWKRCSAEIQIMTFLDDKAIPKDLSQKLMLYWGNNAVKTLSHDPYRLLPLMPVTSAKTTWRKIDKIAQEQFGVSEQDPRRAISAIEAYLYWVFDSGGHMCAPIPDVQGFLDQKGIQYDVHDVVNKHGQSLLLIHEKRNLVQNIGHFALEKIVSDKLNQLCHNHPSKRPLLLFNDSLRIRFEIYFKQKNELENFRLTKTQLNAIRLAMASRLSLITGGSGTGKTTTISAIVTQHESQDTNVWLLAPTGKAAKRLTEQTGHQAETIFSFVQKLYRRAHNSIIDNALVIIDDASMLDIPSAYSLLKWLPYTCRLCLVGDIKQLPPLGPGLVFHQLYKYKNLVSELSQTYRQKETSDLHIFCEAISQQELATAMSVLHPFSKDTRYQICYYEPKNLSHDHLCNLAANLWYEINKKSDTHIQLLTSTRDICDKLNAAIQKIKMSKNTSQRIIHNCIFVQGDLVIFEQNNSSIKISNGSTGIVKEVYEEYSVIDGRKCVVTINFNDEGYRHLTLEDCLWLKLAYCITAHKAQGSRYTHSIVVLDNPSLIDNSWLYTTSSLTLKSLLLIGNLDFIKKTISLPPKAYQRQIGYPVQIEGNFL</sequence>
<evidence type="ECO:0000259" key="3">
    <source>
        <dbReference type="Pfam" id="PF14490"/>
    </source>
</evidence>